<organism evidence="10 11">
    <name type="scientific">Victivallis lenta</name>
    <dbReference type="NCBI Taxonomy" id="2606640"/>
    <lineage>
        <taxon>Bacteria</taxon>
        <taxon>Pseudomonadati</taxon>
        <taxon>Lentisphaerota</taxon>
        <taxon>Lentisphaeria</taxon>
        <taxon>Victivallales</taxon>
        <taxon>Victivallaceae</taxon>
        <taxon>Victivallis</taxon>
    </lineage>
</organism>
<evidence type="ECO:0000256" key="1">
    <source>
        <dbReference type="ARBA" id="ARBA00005641"/>
    </source>
</evidence>
<keyword evidence="3" id="KW-0136">Cellulose degradation</keyword>
<dbReference type="SUPFAM" id="SSF51445">
    <property type="entry name" value="(Trans)glycosidases"/>
    <property type="match status" value="1"/>
</dbReference>
<keyword evidence="2 7" id="KW-0378">Hydrolase</keyword>
<dbReference type="GO" id="GO:0009986">
    <property type="term" value="C:cell surface"/>
    <property type="evidence" value="ECO:0007669"/>
    <property type="project" value="TreeGrafter"/>
</dbReference>
<dbReference type="AlphaFoldDB" id="A0A844G3V0"/>
<name>A0A844G3V0_9BACT</name>
<keyword evidence="4" id="KW-0119">Carbohydrate metabolism</keyword>
<proteinExistence type="inferred from homology"/>
<dbReference type="RefSeq" id="WP_154418663.1">
    <property type="nucleotide sequence ID" value="NZ_VUNS01000011.1"/>
</dbReference>
<feature type="domain" description="Glycoside hydrolase family 5" evidence="9">
    <location>
        <begin position="205"/>
        <end position="482"/>
    </location>
</feature>
<evidence type="ECO:0000313" key="11">
    <source>
        <dbReference type="Proteomes" id="UP000435649"/>
    </source>
</evidence>
<keyword evidence="8" id="KW-0732">Signal</keyword>
<keyword evidence="5 7" id="KW-0326">Glycosidase</keyword>
<accession>A0A844G3V0</accession>
<dbReference type="InterPro" id="IPR050386">
    <property type="entry name" value="Glycosyl_hydrolase_5"/>
</dbReference>
<sequence length="527" mass="59897">MKKTILLLLLTAAACLYADSSLVDLLRIDLDELPKRDFVRVEETESGKAVVVTVPENSRKGSHWVTVKSLDLKRLRGKKLLFTTFVKGEKISKAPAYYFGLKYMLIIKSESGMSYPQAPAMRGTFDWKKSYFEVNIPRDALSGELVAGLQEASGKASFRNFQISQGGFLKPPVKLPPNFKCEYTKEFLSRPVTRGVMSPDPLKMTEKDVDDLGSWGATNIRWQLKGSNAQAVDLDIYDKLIDSQLNHLEKLLPAFERNGINVIIDMHLLPGGRLDGSGPLGTAGEEATAIYGNAAGNRALAEEKYYRAYLETWRRIAARFSKYPIIAGYDLFNEPMQTLDMPHDYLSIQYDAAREIRKIDPERMIIISPNHWGGPDGFLDFTPLPLKNIVYQTHFYNPGEYTHQGVFWNSKIGTRYPGVIGGIYTDRKRLAMLMKPVVEFQKKYGAEIYVGEFSAVRYAPGAARWLEDVISLFEEYGWDWSYHAFRESHFWSVEHVGPDGAHPVPADEDTDRKRVLLRYFEKNEKPE</sequence>
<dbReference type="InterPro" id="IPR017853">
    <property type="entry name" value="GH"/>
</dbReference>
<evidence type="ECO:0000256" key="2">
    <source>
        <dbReference type="ARBA" id="ARBA00022801"/>
    </source>
</evidence>
<dbReference type="PROSITE" id="PS51257">
    <property type="entry name" value="PROKAR_LIPOPROTEIN"/>
    <property type="match status" value="1"/>
</dbReference>
<comment type="similarity">
    <text evidence="1 7">Belongs to the glycosyl hydrolase 5 (cellulase A) family.</text>
</comment>
<evidence type="ECO:0000256" key="7">
    <source>
        <dbReference type="RuleBase" id="RU361153"/>
    </source>
</evidence>
<evidence type="ECO:0000256" key="6">
    <source>
        <dbReference type="ARBA" id="ARBA00023326"/>
    </source>
</evidence>
<keyword evidence="6" id="KW-0624">Polysaccharide degradation</keyword>
<dbReference type="Pfam" id="PF00150">
    <property type="entry name" value="Cellulase"/>
    <property type="match status" value="1"/>
</dbReference>
<evidence type="ECO:0000313" key="10">
    <source>
        <dbReference type="EMBL" id="MST97644.1"/>
    </source>
</evidence>
<dbReference type="PANTHER" id="PTHR31297">
    <property type="entry name" value="GLUCAN ENDO-1,6-BETA-GLUCOSIDASE B"/>
    <property type="match status" value="1"/>
</dbReference>
<evidence type="ECO:0000256" key="5">
    <source>
        <dbReference type="ARBA" id="ARBA00023295"/>
    </source>
</evidence>
<gene>
    <name evidence="10" type="ORF">FYJ85_11405</name>
</gene>
<dbReference type="Proteomes" id="UP000435649">
    <property type="component" value="Unassembled WGS sequence"/>
</dbReference>
<dbReference type="InterPro" id="IPR001547">
    <property type="entry name" value="Glyco_hydro_5"/>
</dbReference>
<evidence type="ECO:0000256" key="4">
    <source>
        <dbReference type="ARBA" id="ARBA00023277"/>
    </source>
</evidence>
<evidence type="ECO:0000256" key="3">
    <source>
        <dbReference type="ARBA" id="ARBA00023001"/>
    </source>
</evidence>
<reference evidence="10 11" key="1">
    <citation type="submission" date="2019-08" db="EMBL/GenBank/DDBJ databases">
        <title>In-depth cultivation of the pig gut microbiome towards novel bacterial diversity and tailored functional studies.</title>
        <authorList>
            <person name="Wylensek D."/>
            <person name="Hitch T.C.A."/>
            <person name="Clavel T."/>
        </authorList>
    </citation>
    <scope>NUCLEOTIDE SEQUENCE [LARGE SCALE GENOMIC DNA]</scope>
    <source>
        <strain evidence="10 11">BBE-744-WT-12</strain>
    </source>
</reference>
<dbReference type="GO" id="GO:0008422">
    <property type="term" value="F:beta-glucosidase activity"/>
    <property type="evidence" value="ECO:0007669"/>
    <property type="project" value="TreeGrafter"/>
</dbReference>
<keyword evidence="11" id="KW-1185">Reference proteome</keyword>
<feature type="chain" id="PRO_5032645836" evidence="8">
    <location>
        <begin position="19"/>
        <end position="527"/>
    </location>
</feature>
<evidence type="ECO:0000259" key="9">
    <source>
        <dbReference type="Pfam" id="PF00150"/>
    </source>
</evidence>
<dbReference type="Gene3D" id="2.60.120.260">
    <property type="entry name" value="Galactose-binding domain-like"/>
    <property type="match status" value="1"/>
</dbReference>
<dbReference type="PANTHER" id="PTHR31297:SF41">
    <property type="entry name" value="ENDOGLUCANASE, PUTATIVE (AFU_ORTHOLOGUE AFUA_5G01830)-RELATED"/>
    <property type="match status" value="1"/>
</dbReference>
<dbReference type="Gene3D" id="3.20.20.80">
    <property type="entry name" value="Glycosidases"/>
    <property type="match status" value="1"/>
</dbReference>
<evidence type="ECO:0000256" key="8">
    <source>
        <dbReference type="SAM" id="SignalP"/>
    </source>
</evidence>
<feature type="signal peptide" evidence="8">
    <location>
        <begin position="1"/>
        <end position="18"/>
    </location>
</feature>
<dbReference type="EMBL" id="VUNS01000011">
    <property type="protein sequence ID" value="MST97644.1"/>
    <property type="molecule type" value="Genomic_DNA"/>
</dbReference>
<dbReference type="GO" id="GO:0005576">
    <property type="term" value="C:extracellular region"/>
    <property type="evidence" value="ECO:0007669"/>
    <property type="project" value="TreeGrafter"/>
</dbReference>
<protein>
    <submittedName>
        <fullName evidence="10">Glycoside hydrolase family 5 protein</fullName>
    </submittedName>
</protein>
<comment type="caution">
    <text evidence="10">The sequence shown here is derived from an EMBL/GenBank/DDBJ whole genome shotgun (WGS) entry which is preliminary data.</text>
</comment>
<dbReference type="GO" id="GO:0030245">
    <property type="term" value="P:cellulose catabolic process"/>
    <property type="evidence" value="ECO:0007669"/>
    <property type="project" value="UniProtKB-KW"/>
</dbReference>